<accession>A0A402AQ85</accession>
<dbReference type="Pfam" id="PF00931">
    <property type="entry name" value="NB-ARC"/>
    <property type="match status" value="1"/>
</dbReference>
<evidence type="ECO:0000259" key="1">
    <source>
        <dbReference type="Pfam" id="PF00931"/>
    </source>
</evidence>
<sequence length="740" mass="83061">MTSKTNKDSVHSLASLKLFHDLVTTARRRTGRLQKELADALSIDAQVLSRKLHGARKSFPTHAEVKQIVKVLADWEAITTRAEAVQLLSVMGLKAESFSEQDWVSAPLNKLELAPAQMSPSSTVPALPLVAQAVPLLPGPTTALIGREYQVELLLNQLQQDSVRLLTLFGMGGVGKTRLALEVAHAVQPAFADGVFFISLLSLREAALIPSTLVQTLQLNDPVAERSTDKQGPFSHEEVLKNFLRHKQLLLVFDNVEQIPDIAPFISNLLQSAQTIKIMVTSRVLLHLYGEYEFDVPPLTICTSDQVTNPAAFEQFAAIRLFIERAQAVNPAFRMTQHNAETISRICTRLDGLPLAIELAAARSKVLPLSKILQWLTDGTGQTFLRSTAHNMLQRHQTLQATLDWSYELLPPSYQALFRHYGVFVGGWTLEAAQAIVLPDNQPVDLADVLEQMEFLIDQSLVKRMRLDEMSSEENTEPRFHLLETIREYALGQLDAAGERAHVQRRHASYYLDLVERNESRLSGPEQLAAMALFFHEQGNLRAALAWATEHDENEIALRISSALGRFWEARMQFHEAMRWIDVVFNMHADSALTARAKLHMGAARLALWEIGYGRARELAQEALTLYDKAGNRAGRTWALFQIGDSWLMQGDYRSASPYLEECLRLLHEQEDWRNYAFTLSRLGALATLQGNIRQARLWLSEAMQLLREYNEPGVLIITLVTWGYSLLSRGNGVELLLSA</sequence>
<dbReference type="PANTHER" id="PTHR47691:SF3">
    <property type="entry name" value="HTH-TYPE TRANSCRIPTIONAL REGULATOR RV0890C-RELATED"/>
    <property type="match status" value="1"/>
</dbReference>
<dbReference type="InterPro" id="IPR011990">
    <property type="entry name" value="TPR-like_helical_dom_sf"/>
</dbReference>
<dbReference type="SUPFAM" id="SSF52540">
    <property type="entry name" value="P-loop containing nucleoside triphosphate hydrolases"/>
    <property type="match status" value="1"/>
</dbReference>
<dbReference type="Gene3D" id="3.40.50.300">
    <property type="entry name" value="P-loop containing nucleotide triphosphate hydrolases"/>
    <property type="match status" value="1"/>
</dbReference>
<dbReference type="AlphaFoldDB" id="A0A402AQ85"/>
<dbReference type="Proteomes" id="UP000287188">
    <property type="component" value="Unassembled WGS sequence"/>
</dbReference>
<dbReference type="InterPro" id="IPR019734">
    <property type="entry name" value="TPR_rpt"/>
</dbReference>
<feature type="domain" description="NB-ARC" evidence="1">
    <location>
        <begin position="148"/>
        <end position="283"/>
    </location>
</feature>
<reference evidence="3" key="1">
    <citation type="submission" date="2018-12" db="EMBL/GenBank/DDBJ databases">
        <title>Tengunoibacter tsumagoiensis gen. nov., sp. nov., Dictyobacter kobayashii sp. nov., D. alpinus sp. nov., and D. joshuensis sp. nov. and description of Dictyobacteraceae fam. nov. within the order Ktedonobacterales isolated from Tengu-no-mugimeshi.</title>
        <authorList>
            <person name="Wang C.M."/>
            <person name="Zheng Y."/>
            <person name="Sakai Y."/>
            <person name="Toyoda A."/>
            <person name="Minakuchi Y."/>
            <person name="Abe K."/>
            <person name="Yokota A."/>
            <person name="Yabe S."/>
        </authorList>
    </citation>
    <scope>NUCLEOTIDE SEQUENCE [LARGE SCALE GENOMIC DNA]</scope>
    <source>
        <strain evidence="3">Uno11</strain>
    </source>
</reference>
<keyword evidence="3" id="KW-1185">Reference proteome</keyword>
<dbReference type="PANTHER" id="PTHR47691">
    <property type="entry name" value="REGULATOR-RELATED"/>
    <property type="match status" value="1"/>
</dbReference>
<evidence type="ECO:0000313" key="3">
    <source>
        <dbReference type="Proteomes" id="UP000287188"/>
    </source>
</evidence>
<organism evidence="2 3">
    <name type="scientific">Dictyobacter kobayashii</name>
    <dbReference type="NCBI Taxonomy" id="2014872"/>
    <lineage>
        <taxon>Bacteria</taxon>
        <taxon>Bacillati</taxon>
        <taxon>Chloroflexota</taxon>
        <taxon>Ktedonobacteria</taxon>
        <taxon>Ktedonobacterales</taxon>
        <taxon>Dictyobacteraceae</taxon>
        <taxon>Dictyobacter</taxon>
    </lineage>
</organism>
<protein>
    <recommendedName>
        <fullName evidence="1">NB-ARC domain-containing protein</fullName>
    </recommendedName>
</protein>
<dbReference type="PRINTS" id="PR00364">
    <property type="entry name" value="DISEASERSIST"/>
</dbReference>
<dbReference type="EMBL" id="BIFS01000001">
    <property type="protein sequence ID" value="GCE21323.1"/>
    <property type="molecule type" value="Genomic_DNA"/>
</dbReference>
<dbReference type="GO" id="GO:0043531">
    <property type="term" value="F:ADP binding"/>
    <property type="evidence" value="ECO:0007669"/>
    <property type="project" value="InterPro"/>
</dbReference>
<dbReference type="Gene3D" id="1.25.40.10">
    <property type="entry name" value="Tetratricopeptide repeat domain"/>
    <property type="match status" value="1"/>
</dbReference>
<comment type="caution">
    <text evidence="2">The sequence shown here is derived from an EMBL/GenBank/DDBJ whole genome shotgun (WGS) entry which is preliminary data.</text>
</comment>
<dbReference type="OrthoDB" id="9811542at2"/>
<name>A0A402AQ85_9CHLR</name>
<dbReference type="InterPro" id="IPR002182">
    <property type="entry name" value="NB-ARC"/>
</dbReference>
<evidence type="ECO:0000313" key="2">
    <source>
        <dbReference type="EMBL" id="GCE21323.1"/>
    </source>
</evidence>
<dbReference type="SUPFAM" id="SSF48452">
    <property type="entry name" value="TPR-like"/>
    <property type="match status" value="1"/>
</dbReference>
<gene>
    <name evidence="2" type="ORF">KDK_51230</name>
</gene>
<dbReference type="SMART" id="SM00028">
    <property type="entry name" value="TPR"/>
    <property type="match status" value="2"/>
</dbReference>
<proteinExistence type="predicted"/>
<dbReference type="RefSeq" id="WP_126552918.1">
    <property type="nucleotide sequence ID" value="NZ_BIFS01000001.1"/>
</dbReference>
<dbReference type="InterPro" id="IPR027417">
    <property type="entry name" value="P-loop_NTPase"/>
</dbReference>